<dbReference type="Gene3D" id="2.130.10.130">
    <property type="entry name" value="Integrin alpha, N-terminal"/>
    <property type="match status" value="1"/>
</dbReference>
<name>A0A1H4G187_9RHOB</name>
<proteinExistence type="predicted"/>
<dbReference type="RefSeq" id="WP_217632273.1">
    <property type="nucleotide sequence ID" value="NZ_FNQM01000033.1"/>
</dbReference>
<dbReference type="Proteomes" id="UP000198703">
    <property type="component" value="Unassembled WGS sequence"/>
</dbReference>
<feature type="signal peptide" evidence="2">
    <location>
        <begin position="1"/>
        <end position="23"/>
    </location>
</feature>
<dbReference type="InterPro" id="IPR028994">
    <property type="entry name" value="Integrin_alpha_N"/>
</dbReference>
<evidence type="ECO:0000313" key="5">
    <source>
        <dbReference type="Proteomes" id="UP000198703"/>
    </source>
</evidence>
<keyword evidence="5" id="KW-1185">Reference proteome</keyword>
<evidence type="ECO:0000259" key="3">
    <source>
        <dbReference type="Pfam" id="PF07593"/>
    </source>
</evidence>
<evidence type="ECO:0000256" key="2">
    <source>
        <dbReference type="SAM" id="SignalP"/>
    </source>
</evidence>
<feature type="chain" id="PRO_5011450858" evidence="2">
    <location>
        <begin position="24"/>
        <end position="549"/>
    </location>
</feature>
<evidence type="ECO:0000256" key="1">
    <source>
        <dbReference type="ARBA" id="ARBA00022729"/>
    </source>
</evidence>
<gene>
    <name evidence="4" type="ORF">SAMN05444370_13315</name>
</gene>
<keyword evidence="1 2" id="KW-0732">Signal</keyword>
<dbReference type="InterPro" id="IPR027039">
    <property type="entry name" value="Crtac1"/>
</dbReference>
<feature type="domain" description="ASPIC/UnbV" evidence="3">
    <location>
        <begin position="467"/>
        <end position="522"/>
    </location>
</feature>
<dbReference type="InterPro" id="IPR011519">
    <property type="entry name" value="UnbV_ASPIC"/>
</dbReference>
<dbReference type="PANTHER" id="PTHR16026:SF0">
    <property type="entry name" value="CARTILAGE ACIDIC PROTEIN 1"/>
    <property type="match status" value="1"/>
</dbReference>
<dbReference type="InterPro" id="IPR013517">
    <property type="entry name" value="FG-GAP"/>
</dbReference>
<dbReference type="STRING" id="89524.SAMN05444370_13315"/>
<dbReference type="AlphaFoldDB" id="A0A1H4G187"/>
<accession>A0A1H4G187</accession>
<protein>
    <submittedName>
        <fullName evidence="4">Repeat domain-containing protein</fullName>
    </submittedName>
</protein>
<dbReference type="PANTHER" id="PTHR16026">
    <property type="entry name" value="CARTILAGE ACIDIC PROTEIN 1"/>
    <property type="match status" value="1"/>
</dbReference>
<dbReference type="EMBL" id="FNQM01000033">
    <property type="protein sequence ID" value="SEB03101.1"/>
    <property type="molecule type" value="Genomic_DNA"/>
</dbReference>
<sequence length="549" mass="58043">MRRAVPALAAAALTLASAAAAQADAPRFVEEAAAAGVAQVHDGPWEHFVGGGVAVFDCDGDRRPDLFIAGGANPAQLFVNRAAAGGPLRFEARGTGLPERLMRGVVGAYPIDIDSDGWRDLVVLRVGPDAILKGGPDCAFTDATRAFGLDGGRAWTTAFAAAWEAGATHPTLAFGGYVDRAAPGAPWRACHDGLLFRPETEAEGEADAGAPRYGPPQALTPGYCALSMLFTDWAGDGALSLRVSNDRQYHIDGAEQLWRVEPGRPARAYSVAEGWRRLSVWGMGIAEADLDGDGRPEYALTSMGDTRIQKLTGDGFGPEYEDVAWDMGATAHRPYAGGDTRPSTGWHAQFEDVDNDGRLDLFIAKGNVEAMPDFAAYDPDNLLMGGFDGRFTEAGAAAGLALPTRGRGAAVVDMNMDGMLDVVVINRGGPAGLFRNLGTPRTEDAGFAPLGNWLKIALRQPGANRDAVGALVQARIGDDVVTRRVQVGGGHASGRLGWVHLGLGTAPRAELRVRWPDGAWSHAWRLTANGHALIERGAESARQWLPPTE</sequence>
<evidence type="ECO:0000313" key="4">
    <source>
        <dbReference type="EMBL" id="SEB03101.1"/>
    </source>
</evidence>
<reference evidence="4 5" key="1">
    <citation type="submission" date="2016-10" db="EMBL/GenBank/DDBJ databases">
        <authorList>
            <person name="de Groot N.N."/>
        </authorList>
    </citation>
    <scope>NUCLEOTIDE SEQUENCE [LARGE SCALE GENOMIC DNA]</scope>
    <source>
        <strain evidence="4 5">DSM 15345</strain>
    </source>
</reference>
<dbReference type="SUPFAM" id="SSF69318">
    <property type="entry name" value="Integrin alpha N-terminal domain"/>
    <property type="match status" value="1"/>
</dbReference>
<organism evidence="4 5">
    <name type="scientific">Rubrimonas cliftonensis</name>
    <dbReference type="NCBI Taxonomy" id="89524"/>
    <lineage>
        <taxon>Bacteria</taxon>
        <taxon>Pseudomonadati</taxon>
        <taxon>Pseudomonadota</taxon>
        <taxon>Alphaproteobacteria</taxon>
        <taxon>Rhodobacterales</taxon>
        <taxon>Paracoccaceae</taxon>
        <taxon>Rubrimonas</taxon>
    </lineage>
</organism>
<dbReference type="Pfam" id="PF07593">
    <property type="entry name" value="UnbV_ASPIC"/>
    <property type="match status" value="1"/>
</dbReference>
<dbReference type="Pfam" id="PF13517">
    <property type="entry name" value="FG-GAP_3"/>
    <property type="match status" value="2"/>
</dbReference>